<organism evidence="1">
    <name type="scientific">viral metagenome</name>
    <dbReference type="NCBI Taxonomy" id="1070528"/>
    <lineage>
        <taxon>unclassified sequences</taxon>
        <taxon>metagenomes</taxon>
        <taxon>organismal metagenomes</taxon>
    </lineage>
</organism>
<dbReference type="EMBL" id="MN739334">
    <property type="protein sequence ID" value="QHS99099.1"/>
    <property type="molecule type" value="Genomic_DNA"/>
</dbReference>
<accession>A0A6C0C5P0</accession>
<reference evidence="1" key="1">
    <citation type="journal article" date="2020" name="Nature">
        <title>Giant virus diversity and host interactions through global metagenomics.</title>
        <authorList>
            <person name="Schulz F."/>
            <person name="Roux S."/>
            <person name="Paez-Espino D."/>
            <person name="Jungbluth S."/>
            <person name="Walsh D.A."/>
            <person name="Denef V.J."/>
            <person name="McMahon K.D."/>
            <person name="Konstantinidis K.T."/>
            <person name="Eloe-Fadrosh E.A."/>
            <person name="Kyrpides N.C."/>
            <person name="Woyke T."/>
        </authorList>
    </citation>
    <scope>NUCLEOTIDE SEQUENCE</scope>
    <source>
        <strain evidence="1">GVMAG-M-3300020185-33</strain>
    </source>
</reference>
<proteinExistence type="predicted"/>
<sequence length="96" mass="11591">MNNINELKLLRDYIEKMDSIHQIHIFKILKDNDIEYTENTNGVFINMTLLNNQTLRNINNFIKYVDLQKEQLETVEDIKAKYQKEFYKDNKENSFG</sequence>
<evidence type="ECO:0000313" key="1">
    <source>
        <dbReference type="EMBL" id="QHS99099.1"/>
    </source>
</evidence>
<dbReference type="AlphaFoldDB" id="A0A6C0C5P0"/>
<evidence type="ECO:0008006" key="2">
    <source>
        <dbReference type="Google" id="ProtNLM"/>
    </source>
</evidence>
<name>A0A6C0C5P0_9ZZZZ</name>
<protein>
    <recommendedName>
        <fullName evidence="2">NET domain-containing protein</fullName>
    </recommendedName>
</protein>